<evidence type="ECO:0000256" key="4">
    <source>
        <dbReference type="ARBA" id="ARBA00023159"/>
    </source>
</evidence>
<dbReference type="SUPFAM" id="SSF46785">
    <property type="entry name" value="Winged helix' DNA-binding domain"/>
    <property type="match status" value="1"/>
</dbReference>
<keyword evidence="8" id="KW-1185">Reference proteome</keyword>
<evidence type="ECO:0000313" key="7">
    <source>
        <dbReference type="EMBL" id="AKK02945.1"/>
    </source>
</evidence>
<proteinExistence type="inferred from homology"/>
<dbReference type="NCBIfam" id="NF002964">
    <property type="entry name" value="PRK03635.1"/>
    <property type="match status" value="1"/>
</dbReference>
<dbReference type="SUPFAM" id="SSF53850">
    <property type="entry name" value="Periplasmic binding protein-like II"/>
    <property type="match status" value="1"/>
</dbReference>
<dbReference type="RefSeq" id="WP_047240052.1">
    <property type="nucleotide sequence ID" value="NZ_CP011541.1"/>
</dbReference>
<evidence type="ECO:0000256" key="1">
    <source>
        <dbReference type="ARBA" id="ARBA00009437"/>
    </source>
</evidence>
<evidence type="ECO:0000256" key="3">
    <source>
        <dbReference type="ARBA" id="ARBA00023125"/>
    </source>
</evidence>
<keyword evidence="5" id="KW-0804">Transcription</keyword>
<dbReference type="PROSITE" id="PS50931">
    <property type="entry name" value="HTH_LYSR"/>
    <property type="match status" value="1"/>
</dbReference>
<dbReference type="PANTHER" id="PTHR30579:SF2">
    <property type="entry name" value="HTH-TYPE TRANSCRIPTIONAL REGULATOR ARGP"/>
    <property type="match status" value="1"/>
</dbReference>
<evidence type="ECO:0000256" key="5">
    <source>
        <dbReference type="ARBA" id="ARBA00023163"/>
    </source>
</evidence>
<dbReference type="EMBL" id="CP011541">
    <property type="protein sequence ID" value="AKK02945.1"/>
    <property type="molecule type" value="Genomic_DNA"/>
</dbReference>
<accession>A0A0G3GQU6</accession>
<keyword evidence="4" id="KW-0010">Activator</keyword>
<dbReference type="KEGG" id="cei:CEPID_05380"/>
<dbReference type="InterPro" id="IPR036390">
    <property type="entry name" value="WH_DNA-bd_sf"/>
</dbReference>
<dbReference type="GO" id="GO:0003700">
    <property type="term" value="F:DNA-binding transcription factor activity"/>
    <property type="evidence" value="ECO:0007669"/>
    <property type="project" value="InterPro"/>
</dbReference>
<dbReference type="InterPro" id="IPR050176">
    <property type="entry name" value="LTTR"/>
</dbReference>
<evidence type="ECO:0000259" key="6">
    <source>
        <dbReference type="PROSITE" id="PS50931"/>
    </source>
</evidence>
<keyword evidence="3" id="KW-0238">DNA-binding</keyword>
<dbReference type="Proteomes" id="UP000035368">
    <property type="component" value="Chromosome"/>
</dbReference>
<gene>
    <name evidence="7" type="primary">lysG</name>
    <name evidence="7" type="ORF">CEPID_05380</name>
</gene>
<dbReference type="InterPro" id="IPR036388">
    <property type="entry name" value="WH-like_DNA-bd_sf"/>
</dbReference>
<reference evidence="7 8" key="1">
    <citation type="submission" date="2015-05" db="EMBL/GenBank/DDBJ databases">
        <title>Complete genome sequence of Corynebacterium epidermidicanis DSM 45586, isolated from the skin of a dog suffering from pruritus.</title>
        <authorList>
            <person name="Ruckert C."/>
            <person name="Albersmeier A."/>
            <person name="Winkler A."/>
            <person name="Tauch A."/>
        </authorList>
    </citation>
    <scope>NUCLEOTIDE SEQUENCE [LARGE SCALE GENOMIC DNA]</scope>
    <source>
        <strain evidence="7 8">DSM 45586</strain>
    </source>
</reference>
<dbReference type="GO" id="GO:0003677">
    <property type="term" value="F:DNA binding"/>
    <property type="evidence" value="ECO:0007669"/>
    <property type="project" value="UniProtKB-KW"/>
</dbReference>
<name>A0A0G3GQU6_9CORY</name>
<keyword evidence="2" id="KW-0805">Transcription regulation</keyword>
<dbReference type="Gene3D" id="3.40.190.290">
    <property type="match status" value="1"/>
</dbReference>
<dbReference type="InterPro" id="IPR005119">
    <property type="entry name" value="LysR_subst-bd"/>
</dbReference>
<dbReference type="NCBIfam" id="TIGR03298">
    <property type="entry name" value="argP"/>
    <property type="match status" value="1"/>
</dbReference>
<dbReference type="STRING" id="1050174.CEPID_05380"/>
<dbReference type="InterPro" id="IPR000847">
    <property type="entry name" value="LysR_HTH_N"/>
</dbReference>
<protein>
    <submittedName>
        <fullName evidence="7">Transcriptional regulator, ArgP family</fullName>
    </submittedName>
</protein>
<organism evidence="7 8">
    <name type="scientific">Corynebacterium epidermidicanis</name>
    <dbReference type="NCBI Taxonomy" id="1050174"/>
    <lineage>
        <taxon>Bacteria</taxon>
        <taxon>Bacillati</taxon>
        <taxon>Actinomycetota</taxon>
        <taxon>Actinomycetes</taxon>
        <taxon>Mycobacteriales</taxon>
        <taxon>Corynebacteriaceae</taxon>
        <taxon>Corynebacterium</taxon>
    </lineage>
</organism>
<dbReference type="InterPro" id="IPR017685">
    <property type="entry name" value="ArgP"/>
</dbReference>
<comment type="similarity">
    <text evidence="1">Belongs to the LysR transcriptional regulatory family.</text>
</comment>
<dbReference type="Pfam" id="PF00126">
    <property type="entry name" value="HTH_1"/>
    <property type="match status" value="1"/>
</dbReference>
<evidence type="ECO:0000256" key="2">
    <source>
        <dbReference type="ARBA" id="ARBA00023015"/>
    </source>
</evidence>
<dbReference type="PANTHER" id="PTHR30579">
    <property type="entry name" value="TRANSCRIPTIONAL REGULATOR"/>
    <property type="match status" value="1"/>
</dbReference>
<dbReference type="Pfam" id="PF03466">
    <property type="entry name" value="LysR_substrate"/>
    <property type="match status" value="1"/>
</dbReference>
<sequence>MNQTHLATLLAVLEEGSFDAAADVLGISPSAVSQRIKALESDIGRVLVRRSSPVVATESGEVLAQAARRMALLQAETDVALRRTIARVPLSIAINADSLATWFQPVFSEVAKWDNATLRLRIEDESRSMMLLRRGDCLGAITTEATAVQGCEVRHLGVLRYRAMASPALRDAYTDRTGTIDWAHMPTLRYGPNDKLQTNDLDGRLEGKPVNRRVSEIPSSEAFLEAARRGLGWALVAELQGRELVESGDLVLLDDIVSDVHLYWQYWRLESTMLHDLTAAVVTAAAEALD</sequence>
<evidence type="ECO:0000313" key="8">
    <source>
        <dbReference type="Proteomes" id="UP000035368"/>
    </source>
</evidence>
<feature type="domain" description="HTH lysR-type" evidence="6">
    <location>
        <begin position="1"/>
        <end position="57"/>
    </location>
</feature>
<dbReference type="AlphaFoldDB" id="A0A0G3GQU6"/>
<dbReference type="OrthoDB" id="3252676at2"/>
<dbReference type="Gene3D" id="1.10.10.10">
    <property type="entry name" value="Winged helix-like DNA-binding domain superfamily/Winged helix DNA-binding domain"/>
    <property type="match status" value="1"/>
</dbReference>
<dbReference type="PATRIC" id="fig|1050174.4.peg.1092"/>